<dbReference type="Gene3D" id="3.90.215.10">
    <property type="entry name" value="Gamma Fibrinogen, chain A, domain 1"/>
    <property type="match status" value="1"/>
</dbReference>
<dbReference type="PANTHER" id="PTHR19143:SF459">
    <property type="entry name" value="FIBRINOGEN C-TERMINAL DOMAIN-CONTAINING PROTEIN"/>
    <property type="match status" value="1"/>
</dbReference>
<evidence type="ECO:0000313" key="4">
    <source>
        <dbReference type="EMBL" id="CAL1535721.1"/>
    </source>
</evidence>
<dbReference type="Proteomes" id="UP001497497">
    <property type="component" value="Unassembled WGS sequence"/>
</dbReference>
<protein>
    <recommendedName>
        <fullName evidence="3">Fibrinogen C-terminal domain-containing protein</fullName>
    </recommendedName>
</protein>
<keyword evidence="2" id="KW-0732">Signal</keyword>
<dbReference type="Pfam" id="PF00147">
    <property type="entry name" value="Fibrinogen_C"/>
    <property type="match status" value="1"/>
</dbReference>
<dbReference type="PROSITE" id="PS00514">
    <property type="entry name" value="FIBRINOGEN_C_1"/>
    <property type="match status" value="1"/>
</dbReference>
<dbReference type="CDD" id="cd00087">
    <property type="entry name" value="FReD"/>
    <property type="match status" value="1"/>
</dbReference>
<dbReference type="GO" id="GO:0005615">
    <property type="term" value="C:extracellular space"/>
    <property type="evidence" value="ECO:0007669"/>
    <property type="project" value="TreeGrafter"/>
</dbReference>
<evidence type="ECO:0000256" key="1">
    <source>
        <dbReference type="ARBA" id="ARBA00023157"/>
    </source>
</evidence>
<dbReference type="InterPro" id="IPR002181">
    <property type="entry name" value="Fibrinogen_a/b/g_C_dom"/>
</dbReference>
<reference evidence="4 5" key="1">
    <citation type="submission" date="2024-04" db="EMBL/GenBank/DDBJ databases">
        <authorList>
            <consortium name="Genoscope - CEA"/>
            <person name="William W."/>
        </authorList>
    </citation>
    <scope>NUCLEOTIDE SEQUENCE [LARGE SCALE GENOMIC DNA]</scope>
</reference>
<dbReference type="InterPro" id="IPR020837">
    <property type="entry name" value="Fibrinogen_CS"/>
</dbReference>
<dbReference type="InterPro" id="IPR050373">
    <property type="entry name" value="Fibrinogen_C-term_domain"/>
</dbReference>
<dbReference type="PANTHER" id="PTHR19143">
    <property type="entry name" value="FIBRINOGEN/TENASCIN/ANGIOPOEITIN"/>
    <property type="match status" value="1"/>
</dbReference>
<dbReference type="SUPFAM" id="SSF56496">
    <property type="entry name" value="Fibrinogen C-terminal domain-like"/>
    <property type="match status" value="1"/>
</dbReference>
<proteinExistence type="predicted"/>
<dbReference type="InterPro" id="IPR014716">
    <property type="entry name" value="Fibrinogen_a/b/g_C_1"/>
</dbReference>
<evidence type="ECO:0000256" key="2">
    <source>
        <dbReference type="SAM" id="SignalP"/>
    </source>
</evidence>
<dbReference type="EMBL" id="CAXITT010000209">
    <property type="protein sequence ID" value="CAL1535721.1"/>
    <property type="molecule type" value="Genomic_DNA"/>
</dbReference>
<dbReference type="InterPro" id="IPR036056">
    <property type="entry name" value="Fibrinogen-like_C"/>
</dbReference>
<comment type="caution">
    <text evidence="4">The sequence shown here is derived from an EMBL/GenBank/DDBJ whole genome shotgun (WGS) entry which is preliminary data.</text>
</comment>
<keyword evidence="1" id="KW-1015">Disulfide bond</keyword>
<sequence>MKLMYWLLVCASCLACLAQRVIEDRDTEDVLSNTETELMAWNDDTGYVRSLVQQNNMVQQPYITCHVLNALARHPEAVDDPASQAANDNLTCEKELGHFLADVERNISIMKEKMEKLERKINAKPKSCLEVPRGVPRVRLSLEDGTEALCDTITDGGGWRVIQRRVNGLENFYRPWKDYKFGFGSLDGDFWTGLETLHELTKEDYYEMRVDIMRKDKKFGFAQYTYFRIENETKAYKLILGDFYGTIGDELGPHRNMKFSTRDQKNDNILKKTASCAIKFRGAWWFDRCHKSHLNGVWGSTAFGSGVTWKAFTGFNESAIFAEMKIRPVGFG</sequence>
<dbReference type="SMART" id="SM00186">
    <property type="entry name" value="FBG"/>
    <property type="match status" value="1"/>
</dbReference>
<organism evidence="4 5">
    <name type="scientific">Lymnaea stagnalis</name>
    <name type="common">Great pond snail</name>
    <name type="synonym">Helix stagnalis</name>
    <dbReference type="NCBI Taxonomy" id="6523"/>
    <lineage>
        <taxon>Eukaryota</taxon>
        <taxon>Metazoa</taxon>
        <taxon>Spiralia</taxon>
        <taxon>Lophotrochozoa</taxon>
        <taxon>Mollusca</taxon>
        <taxon>Gastropoda</taxon>
        <taxon>Heterobranchia</taxon>
        <taxon>Euthyneura</taxon>
        <taxon>Panpulmonata</taxon>
        <taxon>Hygrophila</taxon>
        <taxon>Lymnaeoidea</taxon>
        <taxon>Lymnaeidae</taxon>
        <taxon>Lymnaea</taxon>
    </lineage>
</organism>
<keyword evidence="5" id="KW-1185">Reference proteome</keyword>
<dbReference type="PROSITE" id="PS51406">
    <property type="entry name" value="FIBRINOGEN_C_2"/>
    <property type="match status" value="1"/>
</dbReference>
<evidence type="ECO:0000313" key="5">
    <source>
        <dbReference type="Proteomes" id="UP001497497"/>
    </source>
</evidence>
<gene>
    <name evidence="4" type="ORF">GSLYS_00009681001</name>
</gene>
<feature type="chain" id="PRO_5043494851" description="Fibrinogen C-terminal domain-containing protein" evidence="2">
    <location>
        <begin position="19"/>
        <end position="332"/>
    </location>
</feature>
<name>A0AAV2HTV8_LYMST</name>
<feature type="signal peptide" evidence="2">
    <location>
        <begin position="1"/>
        <end position="18"/>
    </location>
</feature>
<dbReference type="AlphaFoldDB" id="A0AAV2HTV8"/>
<evidence type="ECO:0000259" key="3">
    <source>
        <dbReference type="PROSITE" id="PS51406"/>
    </source>
</evidence>
<feature type="domain" description="Fibrinogen C-terminal" evidence="3">
    <location>
        <begin position="119"/>
        <end position="330"/>
    </location>
</feature>
<accession>A0AAV2HTV8</accession>